<dbReference type="Gene3D" id="2.30.110.10">
    <property type="entry name" value="Electron Transport, Fmn-binding Protein, Chain A"/>
    <property type="match status" value="1"/>
</dbReference>
<evidence type="ECO:0000256" key="1">
    <source>
        <dbReference type="ARBA" id="ARBA00008710"/>
    </source>
</evidence>
<protein>
    <submittedName>
        <fullName evidence="3">Deazaflavin-dependent nitroreductase family protein</fullName>
    </submittedName>
</protein>
<dbReference type="InterPro" id="IPR012349">
    <property type="entry name" value="Split_barrel_FMN-bd"/>
</dbReference>
<name>W5TTM7_9NOCA</name>
<keyword evidence="4" id="KW-1185">Reference proteome</keyword>
<dbReference type="Pfam" id="PF04075">
    <property type="entry name" value="F420H2_quin_red"/>
    <property type="match status" value="1"/>
</dbReference>
<dbReference type="NCBIfam" id="TIGR00026">
    <property type="entry name" value="hi_GC_TIGR00026"/>
    <property type="match status" value="1"/>
</dbReference>
<reference evidence="3 4" key="1">
    <citation type="journal article" date="2014" name="Appl. Environ. Microbiol.">
        <title>Insights into the Microbial Degradation of Rubber and Gutta-Percha by Analysis of the Complete Genome of Nocardia nova SH22a.</title>
        <authorList>
            <person name="Luo Q."/>
            <person name="Hiessl S."/>
            <person name="Poehlein A."/>
            <person name="Daniel R."/>
            <person name="Steinbuchel A."/>
        </authorList>
    </citation>
    <scope>NUCLEOTIDE SEQUENCE [LARGE SCALE GENOMIC DNA]</scope>
    <source>
        <strain evidence="3">SH22a</strain>
    </source>
</reference>
<dbReference type="PATRIC" id="fig|1415166.3.peg.5948"/>
<dbReference type="Proteomes" id="UP000019150">
    <property type="component" value="Chromosome"/>
</dbReference>
<dbReference type="RefSeq" id="WP_025351909.1">
    <property type="nucleotide sequence ID" value="NZ_CP006850.1"/>
</dbReference>
<dbReference type="GO" id="GO:0016491">
    <property type="term" value="F:oxidoreductase activity"/>
    <property type="evidence" value="ECO:0007669"/>
    <property type="project" value="InterPro"/>
</dbReference>
<proteinExistence type="inferred from homology"/>
<dbReference type="eggNOG" id="COG0748">
    <property type="taxonomic scope" value="Bacteria"/>
</dbReference>
<dbReference type="KEGG" id="nno:NONO_c57730"/>
<sequence length="160" mass="17618">MSIIGGIASAAGQFVNRRGIYAGRRSTRVHVWLYRRSGGRLGGHMPGRPAARILLLEHTGARSGIVRTSPLIYVPAGDAVAIAASKAGQAQHPAWFHNLLAHPETTVRIDGMARSVRARVATEDEYPALWREFTTATPDFEFYREHAGTRRIPIVVLEPR</sequence>
<comment type="similarity">
    <text evidence="1">Belongs to the F420H(2)-dependent quinone reductase family.</text>
</comment>
<dbReference type="OrthoDB" id="8225825at2"/>
<evidence type="ECO:0000313" key="4">
    <source>
        <dbReference type="Proteomes" id="UP000019150"/>
    </source>
</evidence>
<dbReference type="STRING" id="1415166.NONO_c57730"/>
<dbReference type="EMBL" id="CP006850">
    <property type="protein sequence ID" value="AHH20551.1"/>
    <property type="molecule type" value="Genomic_DNA"/>
</dbReference>
<dbReference type="AlphaFoldDB" id="W5TTM7"/>
<gene>
    <name evidence="3" type="ORF">NONO_c57730</name>
</gene>
<organism evidence="3 4">
    <name type="scientific">Nocardia nova SH22a</name>
    <dbReference type="NCBI Taxonomy" id="1415166"/>
    <lineage>
        <taxon>Bacteria</taxon>
        <taxon>Bacillati</taxon>
        <taxon>Actinomycetota</taxon>
        <taxon>Actinomycetes</taxon>
        <taxon>Mycobacteriales</taxon>
        <taxon>Nocardiaceae</taxon>
        <taxon>Nocardia</taxon>
    </lineage>
</organism>
<dbReference type="PANTHER" id="PTHR39428">
    <property type="entry name" value="F420H(2)-DEPENDENT QUINONE REDUCTASE RV1261C"/>
    <property type="match status" value="1"/>
</dbReference>
<dbReference type="GO" id="GO:0070967">
    <property type="term" value="F:coenzyme F420 binding"/>
    <property type="evidence" value="ECO:0007669"/>
    <property type="project" value="TreeGrafter"/>
</dbReference>
<accession>W5TTM7</accession>
<evidence type="ECO:0000313" key="3">
    <source>
        <dbReference type="EMBL" id="AHH20551.1"/>
    </source>
</evidence>
<dbReference type="PANTHER" id="PTHR39428:SF3">
    <property type="entry name" value="DEAZAFLAVIN-DEPENDENT NITROREDUCTASE"/>
    <property type="match status" value="1"/>
</dbReference>
<dbReference type="HOGENOM" id="CLU_114921_1_0_11"/>
<evidence type="ECO:0000256" key="2">
    <source>
        <dbReference type="ARBA" id="ARBA00049106"/>
    </source>
</evidence>
<dbReference type="InterPro" id="IPR004378">
    <property type="entry name" value="F420H2_quin_Rdtase"/>
</dbReference>
<dbReference type="GO" id="GO:0005886">
    <property type="term" value="C:plasma membrane"/>
    <property type="evidence" value="ECO:0007669"/>
    <property type="project" value="TreeGrafter"/>
</dbReference>
<comment type="catalytic activity">
    <reaction evidence="2">
        <text>oxidized coenzyme F420-(gamma-L-Glu)(n) + a quinol + H(+) = reduced coenzyme F420-(gamma-L-Glu)(n) + a quinone</text>
        <dbReference type="Rhea" id="RHEA:39663"/>
        <dbReference type="Rhea" id="RHEA-COMP:12939"/>
        <dbReference type="Rhea" id="RHEA-COMP:14378"/>
        <dbReference type="ChEBI" id="CHEBI:15378"/>
        <dbReference type="ChEBI" id="CHEBI:24646"/>
        <dbReference type="ChEBI" id="CHEBI:132124"/>
        <dbReference type="ChEBI" id="CHEBI:133980"/>
        <dbReference type="ChEBI" id="CHEBI:139511"/>
    </reaction>
</comment>